<dbReference type="Proteomes" id="UP001085076">
    <property type="component" value="Miscellaneous, Linkage group lg07"/>
</dbReference>
<organism evidence="3 4">
    <name type="scientific">Dioscorea zingiberensis</name>
    <dbReference type="NCBI Taxonomy" id="325984"/>
    <lineage>
        <taxon>Eukaryota</taxon>
        <taxon>Viridiplantae</taxon>
        <taxon>Streptophyta</taxon>
        <taxon>Embryophyta</taxon>
        <taxon>Tracheophyta</taxon>
        <taxon>Spermatophyta</taxon>
        <taxon>Magnoliopsida</taxon>
        <taxon>Liliopsida</taxon>
        <taxon>Dioscoreales</taxon>
        <taxon>Dioscoreaceae</taxon>
        <taxon>Dioscorea</taxon>
    </lineage>
</organism>
<reference evidence="3" key="1">
    <citation type="submission" date="2021-03" db="EMBL/GenBank/DDBJ databases">
        <authorList>
            <person name="Li Z."/>
            <person name="Yang C."/>
        </authorList>
    </citation>
    <scope>NUCLEOTIDE SEQUENCE</scope>
    <source>
        <strain evidence="3">Dzin_1.0</strain>
        <tissue evidence="3">Leaf</tissue>
    </source>
</reference>
<feature type="signal peptide" evidence="2">
    <location>
        <begin position="1"/>
        <end position="19"/>
    </location>
</feature>
<keyword evidence="4" id="KW-1185">Reference proteome</keyword>
<gene>
    <name evidence="3" type="ORF">J5N97_025546</name>
</gene>
<comment type="caution">
    <text evidence="3">The sequence shown here is derived from an EMBL/GenBank/DDBJ whole genome shotgun (WGS) entry which is preliminary data.</text>
</comment>
<evidence type="ECO:0008006" key="5">
    <source>
        <dbReference type="Google" id="ProtNLM"/>
    </source>
</evidence>
<feature type="chain" id="PRO_5039126048" description="Secreted protein" evidence="2">
    <location>
        <begin position="20"/>
        <end position="80"/>
    </location>
</feature>
<proteinExistence type="predicted"/>
<evidence type="ECO:0000256" key="2">
    <source>
        <dbReference type="SAM" id="SignalP"/>
    </source>
</evidence>
<dbReference type="PANTHER" id="PTHR33641:SF15">
    <property type="entry name" value="AVR9_CF-9 RAPIDLY ELICITED PROTEIN"/>
    <property type="match status" value="1"/>
</dbReference>
<evidence type="ECO:0000313" key="4">
    <source>
        <dbReference type="Proteomes" id="UP001085076"/>
    </source>
</evidence>
<name>A0A9D5H9R4_9LILI</name>
<feature type="compositionally biased region" description="Basic and acidic residues" evidence="1">
    <location>
        <begin position="57"/>
        <end position="66"/>
    </location>
</feature>
<evidence type="ECO:0000313" key="3">
    <source>
        <dbReference type="EMBL" id="KAJ0968629.1"/>
    </source>
</evidence>
<dbReference type="OrthoDB" id="757625at2759"/>
<keyword evidence="2" id="KW-0732">Signal</keyword>
<accession>A0A9D5H9R4</accession>
<reference evidence="3" key="2">
    <citation type="journal article" date="2022" name="Hortic Res">
        <title>The genome of Dioscorea zingiberensis sheds light on the biosynthesis, origin and evolution of the medicinally important diosgenin saponins.</title>
        <authorList>
            <person name="Li Y."/>
            <person name="Tan C."/>
            <person name="Li Z."/>
            <person name="Guo J."/>
            <person name="Li S."/>
            <person name="Chen X."/>
            <person name="Wang C."/>
            <person name="Dai X."/>
            <person name="Yang H."/>
            <person name="Song W."/>
            <person name="Hou L."/>
            <person name="Xu J."/>
            <person name="Tong Z."/>
            <person name="Xu A."/>
            <person name="Yuan X."/>
            <person name="Wang W."/>
            <person name="Yang Q."/>
            <person name="Chen L."/>
            <person name="Sun Z."/>
            <person name="Wang K."/>
            <person name="Pan B."/>
            <person name="Chen J."/>
            <person name="Bao Y."/>
            <person name="Liu F."/>
            <person name="Qi X."/>
            <person name="Gang D.R."/>
            <person name="Wen J."/>
            <person name="Li J."/>
        </authorList>
    </citation>
    <scope>NUCLEOTIDE SEQUENCE</scope>
    <source>
        <strain evidence="3">Dzin_1.0</strain>
    </source>
</reference>
<feature type="region of interest" description="Disordered" evidence="1">
    <location>
        <begin position="20"/>
        <end position="66"/>
    </location>
</feature>
<evidence type="ECO:0000256" key="1">
    <source>
        <dbReference type="SAM" id="MobiDB-lite"/>
    </source>
</evidence>
<protein>
    <recommendedName>
        <fullName evidence="5">Secreted protein</fullName>
    </recommendedName>
</protein>
<feature type="compositionally biased region" description="Basic and acidic residues" evidence="1">
    <location>
        <begin position="30"/>
        <end position="48"/>
    </location>
</feature>
<dbReference type="AlphaFoldDB" id="A0A9D5H9R4"/>
<dbReference type="PANTHER" id="PTHR33641">
    <property type="entry name" value="OS06G0133500 PROTEIN"/>
    <property type="match status" value="1"/>
</dbReference>
<dbReference type="EMBL" id="JAGGNH010000007">
    <property type="protein sequence ID" value="KAJ0968629.1"/>
    <property type="molecule type" value="Genomic_DNA"/>
</dbReference>
<sequence>MDVLLLMSILSASPAEISGGRWQSLMTNGGRKDVKEPKTEVGEGRRDANTSPSKRQQQQERPRFAPEFDGLNCFETLVFH</sequence>